<name>T1J8U6_STRMM</name>
<reference evidence="8" key="1">
    <citation type="submission" date="2011-05" db="EMBL/GenBank/DDBJ databases">
        <authorList>
            <person name="Richards S.R."/>
            <person name="Qu J."/>
            <person name="Jiang H."/>
            <person name="Jhangiani S.N."/>
            <person name="Agravi P."/>
            <person name="Goodspeed R."/>
            <person name="Gross S."/>
            <person name="Mandapat C."/>
            <person name="Jackson L."/>
            <person name="Mathew T."/>
            <person name="Pu L."/>
            <person name="Thornton R."/>
            <person name="Saada N."/>
            <person name="Wilczek-Boney K.B."/>
            <person name="Lee S."/>
            <person name="Kovar C."/>
            <person name="Wu Y."/>
            <person name="Scherer S.E."/>
            <person name="Worley K.C."/>
            <person name="Muzny D.M."/>
            <person name="Gibbs R."/>
        </authorList>
    </citation>
    <scope>NUCLEOTIDE SEQUENCE</scope>
    <source>
        <strain evidence="8">Brora</strain>
    </source>
</reference>
<evidence type="ECO:0000256" key="5">
    <source>
        <dbReference type="SAM" id="MobiDB-lite"/>
    </source>
</evidence>
<evidence type="ECO:0000256" key="4">
    <source>
        <dbReference type="ARBA" id="ARBA00023136"/>
    </source>
</evidence>
<dbReference type="STRING" id="126957.T1J8U6"/>
<dbReference type="Pfam" id="PF10507">
    <property type="entry name" value="TMEM65"/>
    <property type="match status" value="1"/>
</dbReference>
<evidence type="ECO:0000256" key="1">
    <source>
        <dbReference type="ARBA" id="ARBA00004141"/>
    </source>
</evidence>
<feature type="compositionally biased region" description="Basic and acidic residues" evidence="5">
    <location>
        <begin position="1"/>
        <end position="13"/>
    </location>
</feature>
<evidence type="ECO:0000256" key="2">
    <source>
        <dbReference type="ARBA" id="ARBA00022692"/>
    </source>
</evidence>
<evidence type="ECO:0008006" key="9">
    <source>
        <dbReference type="Google" id="ProtNLM"/>
    </source>
</evidence>
<feature type="transmembrane region" description="Helical" evidence="6">
    <location>
        <begin position="132"/>
        <end position="152"/>
    </location>
</feature>
<keyword evidence="8" id="KW-1185">Reference proteome</keyword>
<dbReference type="EnsemblMetazoa" id="SMAR010136-RA">
    <property type="protein sequence ID" value="SMAR010136-PA"/>
    <property type="gene ID" value="SMAR010136"/>
</dbReference>
<sequence>MQAVRDGSRRSTIRDQSAVSQGPRQRFGLQFEFQGAGLALSGVANITRGLHRPNYRSNTRHLNTSRYQKTQQKNNQLINPILAAGLGNLISDVAGIGSAWYVENIASRIGVLPPPLTPEQMRMRSTRWCAQLSRALGVSLGCLLGMVPLIFLPRHKSRSKKSSDEEMKLTS</sequence>
<reference evidence="7" key="2">
    <citation type="submission" date="2015-02" db="UniProtKB">
        <authorList>
            <consortium name="EnsemblMetazoa"/>
        </authorList>
    </citation>
    <scope>IDENTIFICATION</scope>
</reference>
<evidence type="ECO:0000256" key="3">
    <source>
        <dbReference type="ARBA" id="ARBA00022989"/>
    </source>
</evidence>
<dbReference type="PhylomeDB" id="T1J8U6"/>
<evidence type="ECO:0000256" key="6">
    <source>
        <dbReference type="SAM" id="Phobius"/>
    </source>
</evidence>
<protein>
    <recommendedName>
        <fullName evidence="9">Transmembrane protein 65</fullName>
    </recommendedName>
</protein>
<comment type="subcellular location">
    <subcellularLocation>
        <location evidence="1">Membrane</location>
        <topology evidence="1">Multi-pass membrane protein</topology>
    </subcellularLocation>
</comment>
<dbReference type="AlphaFoldDB" id="T1J8U6"/>
<keyword evidence="4 6" id="KW-0472">Membrane</keyword>
<dbReference type="EMBL" id="JH431967">
    <property type="status" value="NOT_ANNOTATED_CDS"/>
    <property type="molecule type" value="Genomic_DNA"/>
</dbReference>
<organism evidence="7 8">
    <name type="scientific">Strigamia maritima</name>
    <name type="common">European centipede</name>
    <name type="synonym">Geophilus maritimus</name>
    <dbReference type="NCBI Taxonomy" id="126957"/>
    <lineage>
        <taxon>Eukaryota</taxon>
        <taxon>Metazoa</taxon>
        <taxon>Ecdysozoa</taxon>
        <taxon>Arthropoda</taxon>
        <taxon>Myriapoda</taxon>
        <taxon>Chilopoda</taxon>
        <taxon>Pleurostigmophora</taxon>
        <taxon>Geophilomorpha</taxon>
        <taxon>Linotaeniidae</taxon>
        <taxon>Strigamia</taxon>
    </lineage>
</organism>
<dbReference type="InterPro" id="IPR019537">
    <property type="entry name" value="TMEM65"/>
</dbReference>
<dbReference type="GO" id="GO:0016020">
    <property type="term" value="C:membrane"/>
    <property type="evidence" value="ECO:0007669"/>
    <property type="project" value="UniProtKB-SubCell"/>
</dbReference>
<dbReference type="HOGENOM" id="CLU_1564862_0_0_1"/>
<dbReference type="Proteomes" id="UP000014500">
    <property type="component" value="Unassembled WGS sequence"/>
</dbReference>
<evidence type="ECO:0000313" key="8">
    <source>
        <dbReference type="Proteomes" id="UP000014500"/>
    </source>
</evidence>
<evidence type="ECO:0000313" key="7">
    <source>
        <dbReference type="EnsemblMetazoa" id="SMAR010136-PA"/>
    </source>
</evidence>
<proteinExistence type="predicted"/>
<dbReference type="eggNOG" id="KOG4619">
    <property type="taxonomic scope" value="Eukaryota"/>
</dbReference>
<dbReference type="PANTHER" id="PTHR21706">
    <property type="entry name" value="TRANSMEMBRANE PROTEIN 65"/>
    <property type="match status" value="1"/>
</dbReference>
<dbReference type="PANTHER" id="PTHR21706:SF15">
    <property type="entry name" value="TRANSMEMBRANE PROTEIN 65"/>
    <property type="match status" value="1"/>
</dbReference>
<accession>T1J8U6</accession>
<keyword evidence="2 6" id="KW-0812">Transmembrane</keyword>
<dbReference type="GO" id="GO:0005739">
    <property type="term" value="C:mitochondrion"/>
    <property type="evidence" value="ECO:0007669"/>
    <property type="project" value="TreeGrafter"/>
</dbReference>
<feature type="region of interest" description="Disordered" evidence="5">
    <location>
        <begin position="1"/>
        <end position="21"/>
    </location>
</feature>
<keyword evidence="3 6" id="KW-1133">Transmembrane helix</keyword>